<feature type="chain" id="PRO_5016649935" description="PorV/PorQ family protein" evidence="1">
    <location>
        <begin position="30"/>
        <end position="371"/>
    </location>
</feature>
<dbReference type="AlphaFoldDB" id="A0A345UI82"/>
<keyword evidence="3" id="KW-1185">Reference proteome</keyword>
<evidence type="ECO:0000256" key="1">
    <source>
        <dbReference type="SAM" id="SignalP"/>
    </source>
</evidence>
<gene>
    <name evidence="2" type="ORF">CYPRO_0907</name>
</gene>
<dbReference type="Proteomes" id="UP000254808">
    <property type="component" value="Chromosome"/>
</dbReference>
<dbReference type="SUPFAM" id="SSF56935">
    <property type="entry name" value="Porins"/>
    <property type="match status" value="1"/>
</dbReference>
<accession>A0A345UI82</accession>
<dbReference type="NCBIfam" id="NF033709">
    <property type="entry name" value="PorV_fam"/>
    <property type="match status" value="1"/>
</dbReference>
<proteinExistence type="predicted"/>
<evidence type="ECO:0008006" key="4">
    <source>
        <dbReference type="Google" id="ProtNLM"/>
    </source>
</evidence>
<dbReference type="Gene3D" id="2.40.160.60">
    <property type="entry name" value="Outer membrane protein transport protein (OMPP1/FadL/TodX)"/>
    <property type="match status" value="1"/>
</dbReference>
<organism evidence="2 3">
    <name type="scientific">Cyclonatronum proteinivorum</name>
    <dbReference type="NCBI Taxonomy" id="1457365"/>
    <lineage>
        <taxon>Bacteria</taxon>
        <taxon>Pseudomonadati</taxon>
        <taxon>Balneolota</taxon>
        <taxon>Balneolia</taxon>
        <taxon>Balneolales</taxon>
        <taxon>Cyclonatronaceae</taxon>
        <taxon>Cyclonatronum</taxon>
    </lineage>
</organism>
<protein>
    <recommendedName>
        <fullName evidence="4">PorV/PorQ family protein</fullName>
    </recommendedName>
</protein>
<evidence type="ECO:0000313" key="2">
    <source>
        <dbReference type="EMBL" id="AXJ00184.1"/>
    </source>
</evidence>
<sequence>MQYLFFALLKFLFLSAALIFGLFANSAQAQSLVRVSYGNDFMSVGSGARALGMGSAHTAFATGVTAAFWNPAGLSQLQGLEAAYMHSERFGGIVGYDYGAVAMPLPGSEGTLAISFFRQGVDNIKNTLNAWDRERNRPRENVNDFITSFSAADLAVMISYGTPVNERLSWGASVKILNSSIGPFANAWGYSLDVGAQYRAGDYLLGVNLMDITTMMKFWSVDANELRALETEFGDEIPVGENEVILPTLKLGAARFFNFGDFSLIAAADADFRFENRRTYYINVGSMSIEPHVGLEAGYHDTVFLRMGLTDFSTNRSGRINTSPTLGAGIRLGAFDFDYGFSSFAGAASDLGFTHRLSLRFSLARMGSRDA</sequence>
<feature type="signal peptide" evidence="1">
    <location>
        <begin position="1"/>
        <end position="29"/>
    </location>
</feature>
<dbReference type="KEGG" id="cprv:CYPRO_0907"/>
<evidence type="ECO:0000313" key="3">
    <source>
        <dbReference type="Proteomes" id="UP000254808"/>
    </source>
</evidence>
<reference evidence="2 3" key="1">
    <citation type="submission" date="2018-03" db="EMBL/GenBank/DDBJ databases">
        <title>Phenotypic and genomic properties of Cyclonatronum proteinivorum gen. nov., sp. nov., a haloalkaliphilic bacteroidete from soda lakes possessing Na+-translocating rhodopsin.</title>
        <authorList>
            <person name="Toshchakov S.V."/>
            <person name="Korzhenkov A."/>
            <person name="Samarov N.I."/>
            <person name="Kublanov I.V."/>
            <person name="Muntyan M.S."/>
            <person name="Sorokin D.Y."/>
        </authorList>
    </citation>
    <scope>NUCLEOTIDE SEQUENCE [LARGE SCALE GENOMIC DNA]</scope>
    <source>
        <strain evidence="2 3">Omega</strain>
    </source>
</reference>
<dbReference type="EMBL" id="CP027806">
    <property type="protein sequence ID" value="AXJ00184.1"/>
    <property type="molecule type" value="Genomic_DNA"/>
</dbReference>
<name>A0A345UI82_9BACT</name>
<keyword evidence="1" id="KW-0732">Signal</keyword>